<feature type="chain" id="PRO_5045245296" evidence="2">
    <location>
        <begin position="22"/>
        <end position="291"/>
    </location>
</feature>
<evidence type="ECO:0000256" key="1">
    <source>
        <dbReference type="SAM" id="MobiDB-lite"/>
    </source>
</evidence>
<sequence length="291" mass="31201">MKRWIAGILCVSCLLMMTACSQNGEEVSGSQEESSQTMESSSDSVEQPSEDSQPEETAEPEEPVSSQPRTVSIRPVTSAEAEPVQVNVTARNAIAAEMVVVSDGQKAAEFAAELQSVVPSDQAIPSDAQPVEILLVYSMDGGEHRYQLYRESDADYIAKDGVLYQGGAGLSTWADAVIPALPAVPEGADAAQTSGTEQIVLKKSSLYRASERVVWDTALQEQIRGWIADARPLEGEFTPDTGGETIEVSFGEGDSYIFSSQTQDGAGLMKHDSAWYLVEKEAFSTLSGVFS</sequence>
<protein>
    <submittedName>
        <fullName evidence="3">Uncharacterized protein</fullName>
    </submittedName>
</protein>
<dbReference type="Proteomes" id="UP000724149">
    <property type="component" value="Unassembled WGS sequence"/>
</dbReference>
<evidence type="ECO:0000256" key="2">
    <source>
        <dbReference type="SAM" id="SignalP"/>
    </source>
</evidence>
<feature type="region of interest" description="Disordered" evidence="1">
    <location>
        <begin position="24"/>
        <end position="80"/>
    </location>
</feature>
<name>A0ABS2GLN4_9FIRM</name>
<evidence type="ECO:0000313" key="4">
    <source>
        <dbReference type="Proteomes" id="UP000724149"/>
    </source>
</evidence>
<dbReference type="EMBL" id="JACSNR010000005">
    <property type="protein sequence ID" value="MBM6923297.1"/>
    <property type="molecule type" value="Genomic_DNA"/>
</dbReference>
<feature type="signal peptide" evidence="2">
    <location>
        <begin position="1"/>
        <end position="21"/>
    </location>
</feature>
<accession>A0ABS2GLN4</accession>
<organism evidence="3 4">
    <name type="scientific">Hydrogenoanaerobacterium saccharovorans</name>
    <dbReference type="NCBI Taxonomy" id="474960"/>
    <lineage>
        <taxon>Bacteria</taxon>
        <taxon>Bacillati</taxon>
        <taxon>Bacillota</taxon>
        <taxon>Clostridia</taxon>
        <taxon>Eubacteriales</taxon>
        <taxon>Oscillospiraceae</taxon>
        <taxon>Hydrogenoanaerobacterium</taxon>
    </lineage>
</organism>
<proteinExistence type="predicted"/>
<feature type="compositionally biased region" description="Low complexity" evidence="1">
    <location>
        <begin position="24"/>
        <end position="46"/>
    </location>
</feature>
<dbReference type="PROSITE" id="PS51257">
    <property type="entry name" value="PROKAR_LIPOPROTEIN"/>
    <property type="match status" value="1"/>
</dbReference>
<reference evidence="3 4" key="1">
    <citation type="journal article" date="2021" name="Sci. Rep.">
        <title>The distribution of antibiotic resistance genes in chicken gut microbiota commensals.</title>
        <authorList>
            <person name="Juricova H."/>
            <person name="Matiasovicova J."/>
            <person name="Kubasova T."/>
            <person name="Cejkova D."/>
            <person name="Rychlik I."/>
        </authorList>
    </citation>
    <scope>NUCLEOTIDE SEQUENCE [LARGE SCALE GENOMIC DNA]</scope>
    <source>
        <strain evidence="3 4">An564</strain>
    </source>
</reference>
<keyword evidence="2" id="KW-0732">Signal</keyword>
<comment type="caution">
    <text evidence="3">The sequence shown here is derived from an EMBL/GenBank/DDBJ whole genome shotgun (WGS) entry which is preliminary data.</text>
</comment>
<dbReference type="RefSeq" id="WP_204720650.1">
    <property type="nucleotide sequence ID" value="NZ_JACSNR010000005.1"/>
</dbReference>
<evidence type="ECO:0000313" key="3">
    <source>
        <dbReference type="EMBL" id="MBM6923297.1"/>
    </source>
</evidence>
<keyword evidence="4" id="KW-1185">Reference proteome</keyword>
<gene>
    <name evidence="3" type="ORF">H9X81_06300</name>
</gene>
<feature type="compositionally biased region" description="Acidic residues" evidence="1">
    <location>
        <begin position="48"/>
        <end position="62"/>
    </location>
</feature>